<dbReference type="AlphaFoldDB" id="A0A4Z0HD77"/>
<sequence>MIDMLPCGAPSMVAPYAPRGRPPGRTGACSVATILLVHGAIADGSSWSEVIPPLQDAGHTVIAAQLPLSSIDEDLARVRACLDELDGESVVLVGHSFGGVVITQAAHHMPGISALVYIAAYAPDEGETAGALTARAPRLPSAERFEVDRQGRFTLPQDLYARYFCPDADPVRGRVMAAVQGPSDTERFTFAVGPPGWREHPTYYVVAGADQIVHPDLQRLLADRMGAVTTVLDGADHAVMVSRPGAVAEVILAAAAA</sequence>
<comment type="caution">
    <text evidence="2">The sequence shown here is derived from an EMBL/GenBank/DDBJ whole genome shotgun (WGS) entry which is preliminary data.</text>
</comment>
<accession>A0A4Z0HD77</accession>
<evidence type="ECO:0000259" key="1">
    <source>
        <dbReference type="Pfam" id="PF12697"/>
    </source>
</evidence>
<dbReference type="Pfam" id="PF12697">
    <property type="entry name" value="Abhydrolase_6"/>
    <property type="match status" value="1"/>
</dbReference>
<gene>
    <name evidence="2" type="ORF">E4099_01950</name>
</gene>
<keyword evidence="3" id="KW-1185">Reference proteome</keyword>
<dbReference type="InterPro" id="IPR052897">
    <property type="entry name" value="Sec-Metab_Biosynth_Hydrolase"/>
</dbReference>
<evidence type="ECO:0000313" key="3">
    <source>
        <dbReference type="Proteomes" id="UP000297948"/>
    </source>
</evidence>
<feature type="domain" description="AB hydrolase-1" evidence="1">
    <location>
        <begin position="34"/>
        <end position="250"/>
    </location>
</feature>
<proteinExistence type="predicted"/>
<dbReference type="InterPro" id="IPR000073">
    <property type="entry name" value="AB_hydrolase_1"/>
</dbReference>
<dbReference type="EMBL" id="SRID01000008">
    <property type="protein sequence ID" value="TGB18420.1"/>
    <property type="molecule type" value="Genomic_DNA"/>
</dbReference>
<dbReference type="GO" id="GO:0016787">
    <property type="term" value="F:hydrolase activity"/>
    <property type="evidence" value="ECO:0007669"/>
    <property type="project" value="UniProtKB-KW"/>
</dbReference>
<organism evidence="2 3">
    <name type="scientific">Streptomyces palmae</name>
    <dbReference type="NCBI Taxonomy" id="1701085"/>
    <lineage>
        <taxon>Bacteria</taxon>
        <taxon>Bacillati</taxon>
        <taxon>Actinomycetota</taxon>
        <taxon>Actinomycetes</taxon>
        <taxon>Kitasatosporales</taxon>
        <taxon>Streptomycetaceae</taxon>
        <taxon>Streptomyces</taxon>
    </lineage>
</organism>
<dbReference type="OrthoDB" id="9814966at2"/>
<evidence type="ECO:0000313" key="2">
    <source>
        <dbReference type="EMBL" id="TGB18420.1"/>
    </source>
</evidence>
<dbReference type="PANTHER" id="PTHR37017">
    <property type="entry name" value="AB HYDROLASE-1 DOMAIN-CONTAINING PROTEIN-RELATED"/>
    <property type="match status" value="1"/>
</dbReference>
<dbReference type="Gene3D" id="3.40.50.1820">
    <property type="entry name" value="alpha/beta hydrolase"/>
    <property type="match status" value="1"/>
</dbReference>
<protein>
    <submittedName>
        <fullName evidence="2">Alpha/beta hydrolase</fullName>
    </submittedName>
</protein>
<reference evidence="2 3" key="1">
    <citation type="submission" date="2019-03" db="EMBL/GenBank/DDBJ databases">
        <authorList>
            <person name="Gonzalez-Pimentel J.L."/>
        </authorList>
    </citation>
    <scope>NUCLEOTIDE SEQUENCE [LARGE SCALE GENOMIC DNA]</scope>
    <source>
        <strain evidence="2 3">JCM 31289</strain>
    </source>
</reference>
<dbReference type="PANTHER" id="PTHR37017:SF11">
    <property type="entry name" value="ESTERASE_LIPASE_THIOESTERASE DOMAIN-CONTAINING PROTEIN"/>
    <property type="match status" value="1"/>
</dbReference>
<dbReference type="InterPro" id="IPR029058">
    <property type="entry name" value="AB_hydrolase_fold"/>
</dbReference>
<dbReference type="Proteomes" id="UP000297948">
    <property type="component" value="Unassembled WGS sequence"/>
</dbReference>
<dbReference type="SUPFAM" id="SSF53474">
    <property type="entry name" value="alpha/beta-Hydrolases"/>
    <property type="match status" value="1"/>
</dbReference>
<keyword evidence="2" id="KW-0378">Hydrolase</keyword>
<name>A0A4Z0HD77_9ACTN</name>